<dbReference type="EMBL" id="SOZI01000066">
    <property type="protein sequence ID" value="TNY20468.1"/>
    <property type="molecule type" value="Genomic_DNA"/>
</dbReference>
<reference evidence="11 12" key="1">
    <citation type="submission" date="2019-03" db="EMBL/GenBank/DDBJ databases">
        <title>Rhodosporidium diobovatum UCD-FST 08-225 genome sequencing, assembly, and annotation.</title>
        <authorList>
            <person name="Fakankun I.U."/>
            <person name="Fristensky B."/>
            <person name="Levin D.B."/>
        </authorList>
    </citation>
    <scope>NUCLEOTIDE SEQUENCE [LARGE SCALE GENOMIC DNA]</scope>
    <source>
        <strain evidence="11 12">UCD-FST 08-225</strain>
    </source>
</reference>
<organism evidence="11 12">
    <name type="scientific">Rhodotorula diobovata</name>
    <dbReference type="NCBI Taxonomy" id="5288"/>
    <lineage>
        <taxon>Eukaryota</taxon>
        <taxon>Fungi</taxon>
        <taxon>Dikarya</taxon>
        <taxon>Basidiomycota</taxon>
        <taxon>Pucciniomycotina</taxon>
        <taxon>Microbotryomycetes</taxon>
        <taxon>Sporidiobolales</taxon>
        <taxon>Sporidiobolaceae</taxon>
        <taxon>Rhodotorula</taxon>
    </lineage>
</organism>
<dbReference type="InterPro" id="IPR006593">
    <property type="entry name" value="Cyt_b561/ferric_Rdtase_TM"/>
</dbReference>
<evidence type="ECO:0000256" key="6">
    <source>
        <dbReference type="ARBA" id="ARBA00023136"/>
    </source>
</evidence>
<feature type="transmembrane region" description="Helical" evidence="8">
    <location>
        <begin position="242"/>
        <end position="264"/>
    </location>
</feature>
<evidence type="ECO:0000256" key="8">
    <source>
        <dbReference type="SAM" id="Phobius"/>
    </source>
</evidence>
<accession>A0A5C5FU96</accession>
<keyword evidence="9" id="KW-0732">Signal</keyword>
<dbReference type="SMART" id="SM00665">
    <property type="entry name" value="B561"/>
    <property type="match status" value="1"/>
</dbReference>
<dbReference type="OrthoDB" id="19261at2759"/>
<feature type="transmembrane region" description="Helical" evidence="8">
    <location>
        <begin position="405"/>
        <end position="426"/>
    </location>
</feature>
<evidence type="ECO:0000256" key="7">
    <source>
        <dbReference type="SAM" id="MobiDB-lite"/>
    </source>
</evidence>
<feature type="transmembrane region" description="Helical" evidence="8">
    <location>
        <begin position="276"/>
        <end position="297"/>
    </location>
</feature>
<feature type="chain" id="PRO_5022686657" description="Cytochrome b561 domain-containing protein" evidence="9">
    <location>
        <begin position="18"/>
        <end position="455"/>
    </location>
</feature>
<dbReference type="Gene3D" id="1.20.120.1770">
    <property type="match status" value="1"/>
</dbReference>
<protein>
    <recommendedName>
        <fullName evidence="10">Cytochrome b561 domain-containing protein</fullName>
    </recommendedName>
</protein>
<dbReference type="SUPFAM" id="SSF49344">
    <property type="entry name" value="CBD9-like"/>
    <property type="match status" value="1"/>
</dbReference>
<dbReference type="AlphaFoldDB" id="A0A5C5FU96"/>
<feature type="transmembrane region" description="Helical" evidence="8">
    <location>
        <begin position="309"/>
        <end position="330"/>
    </location>
</feature>
<feature type="signal peptide" evidence="9">
    <location>
        <begin position="1"/>
        <end position="17"/>
    </location>
</feature>
<dbReference type="PANTHER" id="PTHR47797:SF3">
    <property type="entry name" value="CYTOCHROME B561 DOMAIN-CONTAINING PROTEIN"/>
    <property type="match status" value="1"/>
</dbReference>
<keyword evidence="4" id="KW-0249">Electron transport</keyword>
<dbReference type="GO" id="GO:0016020">
    <property type="term" value="C:membrane"/>
    <property type="evidence" value="ECO:0007669"/>
    <property type="project" value="UniProtKB-SubCell"/>
</dbReference>
<dbReference type="CDD" id="cd08760">
    <property type="entry name" value="Cyt_b561_FRRS1_like"/>
    <property type="match status" value="1"/>
</dbReference>
<evidence type="ECO:0000256" key="5">
    <source>
        <dbReference type="ARBA" id="ARBA00022989"/>
    </source>
</evidence>
<name>A0A5C5FU96_9BASI</name>
<keyword evidence="12" id="KW-1185">Reference proteome</keyword>
<comment type="subcellular location">
    <subcellularLocation>
        <location evidence="1">Membrane</location>
    </subcellularLocation>
</comment>
<dbReference type="Proteomes" id="UP000311382">
    <property type="component" value="Unassembled WGS sequence"/>
</dbReference>
<comment type="caution">
    <text evidence="11">The sequence shown here is derived from an EMBL/GenBank/DDBJ whole genome shotgun (WGS) entry which is preliminary data.</text>
</comment>
<evidence type="ECO:0000256" key="2">
    <source>
        <dbReference type="ARBA" id="ARBA00022448"/>
    </source>
</evidence>
<keyword evidence="2" id="KW-0813">Transport</keyword>
<feature type="region of interest" description="Disordered" evidence="7">
    <location>
        <begin position="431"/>
        <end position="455"/>
    </location>
</feature>
<evidence type="ECO:0000259" key="10">
    <source>
        <dbReference type="PROSITE" id="PS50939"/>
    </source>
</evidence>
<keyword evidence="5 8" id="KW-1133">Transmembrane helix</keyword>
<dbReference type="PANTHER" id="PTHR47797">
    <property type="entry name" value="DEHYDROGENASE, PUTATIVE (AFU_ORTHOLOGUE AFUA_8G05805)-RELATED"/>
    <property type="match status" value="1"/>
</dbReference>
<evidence type="ECO:0000313" key="12">
    <source>
        <dbReference type="Proteomes" id="UP000311382"/>
    </source>
</evidence>
<evidence type="ECO:0000256" key="3">
    <source>
        <dbReference type="ARBA" id="ARBA00022692"/>
    </source>
</evidence>
<evidence type="ECO:0000256" key="9">
    <source>
        <dbReference type="SAM" id="SignalP"/>
    </source>
</evidence>
<feature type="domain" description="Cytochrome b561" evidence="10">
    <location>
        <begin position="206"/>
        <end position="421"/>
    </location>
</feature>
<keyword evidence="3 8" id="KW-0812">Transmembrane</keyword>
<evidence type="ECO:0000313" key="11">
    <source>
        <dbReference type="EMBL" id="TNY20468.1"/>
    </source>
</evidence>
<sequence length="455" mass="47348">MLCFVAVCLALASTAKALTAEQAASFFSTSSAGDLSGDTASLPRFDLTVVQNSTHALFVVNATDTAPSSVGWLGTGQGTRMSNADYLLAWPTVSGSSVSWTLSHRLPNGAHGQPQLASSDAATSTSTFYTLVPELTTSDASSPFSAVAYVRARDPGASYPTASGVTSAAIQDAATSIIYASSSRAPSGTGEDANLSEHNQARFPFLASLQFSVAAAADTEGAGSATRGSDGDAVSSSERRMYIAHATLGSLAFLVAAPLAILVARVGRDSFRWFPLHALANTLTVVLVIVCFALATYEVGGEFDDFHQKLGLALLILVLVQALLGLGAHFTRPTRLTSSRPSLRAPVTAPPAKPPRTFGVPRIVHVLLGLVTLALGWTQVANGLYVEWDENLSAVGNVPLAVKVVFWVLIGLWVASYLAAWVFGAVRNRAGTGSDAGDSARAQEKALVRSSSRSA</sequence>
<evidence type="ECO:0000256" key="1">
    <source>
        <dbReference type="ARBA" id="ARBA00004370"/>
    </source>
</evidence>
<feature type="transmembrane region" description="Helical" evidence="8">
    <location>
        <begin position="363"/>
        <end position="385"/>
    </location>
</feature>
<proteinExistence type="predicted"/>
<dbReference type="STRING" id="5288.A0A5C5FU96"/>
<dbReference type="PROSITE" id="PS50939">
    <property type="entry name" value="CYTOCHROME_B561"/>
    <property type="match status" value="1"/>
</dbReference>
<evidence type="ECO:0000256" key="4">
    <source>
        <dbReference type="ARBA" id="ARBA00022982"/>
    </source>
</evidence>
<keyword evidence="6 8" id="KW-0472">Membrane</keyword>
<gene>
    <name evidence="11" type="ORF">DMC30DRAFT_439181</name>
</gene>